<dbReference type="RefSeq" id="WP_283218037.1">
    <property type="nucleotide sequence ID" value="NZ_LGFD01000098.1"/>
</dbReference>
<evidence type="ECO:0000256" key="1">
    <source>
        <dbReference type="SAM" id="Coils"/>
    </source>
</evidence>
<sequence length="477" mass="53894">MRKIVSILIILLLGLSLVHAEAVDHYKEEFTLKIEVFQNGDAQITVITSILGPKEKIQEEIASILNQTNMSEEEAIAKFEKEQLDNYIASLANAGIKTQNQTFKLASIKEDNLTIVFTAYAEKFAQYYSYDDYWEIIVDPTRGYGTMPIPDTGLPQKIELHNMFIIELPEGAELVDYPRAYTREFNQSKFYVRSKVEGNTIIITSDLYLEENLSPEGFNALFSEYNAFYIHYKTSYKGEESYQPVKTEQYLKAEISEDGTTNLLVREIYFEPKEQIELMKLQINLLGVENVTNMILQNYLQGLVAQGIQVENANATILGLEKEGPLTIEANYILKNFTKLVNGTYQYSFDPTLLNPSQLGYRAQNAINQSLKIEFILPPTATIIEVPQNISNEIKGNKYTLTTLVEGNKITISASVSVRYGAPFEDIQALLGNVTRAYIRYTIPEKSEGLDLTTKQIAGIGGAIILIGLVLFILKRR</sequence>
<accession>A0A101EJN1</accession>
<organism evidence="3 4">
    <name type="scientific">Thermococcus sibiricus</name>
    <dbReference type="NCBI Taxonomy" id="172049"/>
    <lineage>
        <taxon>Archaea</taxon>
        <taxon>Methanobacteriati</taxon>
        <taxon>Methanobacteriota</taxon>
        <taxon>Thermococci</taxon>
        <taxon>Thermococcales</taxon>
        <taxon>Thermococcaceae</taxon>
        <taxon>Thermococcus</taxon>
    </lineage>
</organism>
<protein>
    <submittedName>
        <fullName evidence="3">Uncharacterized protein</fullName>
    </submittedName>
</protein>
<dbReference type="Proteomes" id="UP000053911">
    <property type="component" value="Unassembled WGS sequence"/>
</dbReference>
<feature type="transmembrane region" description="Helical" evidence="2">
    <location>
        <begin position="457"/>
        <end position="474"/>
    </location>
</feature>
<keyword evidence="2" id="KW-0472">Membrane</keyword>
<proteinExistence type="predicted"/>
<evidence type="ECO:0000256" key="2">
    <source>
        <dbReference type="SAM" id="Phobius"/>
    </source>
</evidence>
<keyword evidence="1" id="KW-0175">Coiled coil</keyword>
<feature type="coiled-coil region" evidence="1">
    <location>
        <begin position="54"/>
        <end position="82"/>
    </location>
</feature>
<comment type="caution">
    <text evidence="3">The sequence shown here is derived from an EMBL/GenBank/DDBJ whole genome shotgun (WGS) entry which is preliminary data.</text>
</comment>
<dbReference type="EMBL" id="LGFD01000098">
    <property type="protein sequence ID" value="KUK16604.1"/>
    <property type="molecule type" value="Genomic_DNA"/>
</dbReference>
<evidence type="ECO:0000313" key="4">
    <source>
        <dbReference type="Proteomes" id="UP000053911"/>
    </source>
</evidence>
<evidence type="ECO:0000313" key="3">
    <source>
        <dbReference type="EMBL" id="KUK16604.1"/>
    </source>
</evidence>
<reference evidence="4" key="1">
    <citation type="journal article" date="2015" name="MBio">
        <title>Genome-Resolved Metagenomic Analysis Reveals Roles for Candidate Phyla and Other Microbial Community Members in Biogeochemical Transformations in Oil Reservoirs.</title>
        <authorList>
            <person name="Hu P."/>
            <person name="Tom L."/>
            <person name="Singh A."/>
            <person name="Thomas B.C."/>
            <person name="Baker B.J."/>
            <person name="Piceno Y.M."/>
            <person name="Andersen G.L."/>
            <person name="Banfield J.F."/>
        </authorList>
    </citation>
    <scope>NUCLEOTIDE SEQUENCE [LARGE SCALE GENOMIC DNA]</scope>
</reference>
<dbReference type="PATRIC" id="fig|172049.5.peg.925"/>
<dbReference type="AlphaFoldDB" id="A0A101EJN1"/>
<keyword evidence="2" id="KW-1133">Transmembrane helix</keyword>
<gene>
    <name evidence="3" type="ORF">XD54_2105</name>
</gene>
<name>A0A101EJN1_9EURY</name>
<keyword evidence="2" id="KW-0812">Transmembrane</keyword>